<dbReference type="AlphaFoldDB" id="A0A518I7F7"/>
<feature type="transmembrane region" description="Helical" evidence="1">
    <location>
        <begin position="32"/>
        <end position="52"/>
    </location>
</feature>
<evidence type="ECO:0000256" key="1">
    <source>
        <dbReference type="SAM" id="Phobius"/>
    </source>
</evidence>
<keyword evidence="3" id="KW-1185">Reference proteome</keyword>
<accession>A0A518I7F7</accession>
<dbReference type="RefSeq" id="WP_145306447.1">
    <property type="nucleotide sequence ID" value="NZ_CP037452.1"/>
</dbReference>
<dbReference type="Proteomes" id="UP000318313">
    <property type="component" value="Chromosome"/>
</dbReference>
<gene>
    <name evidence="2" type="ORF">Enr17x_10400</name>
</gene>
<evidence type="ECO:0000313" key="3">
    <source>
        <dbReference type="Proteomes" id="UP000318313"/>
    </source>
</evidence>
<keyword evidence="1" id="KW-0472">Membrane</keyword>
<name>A0A518I7F7_9PLAN</name>
<keyword evidence="1" id="KW-0812">Transmembrane</keyword>
<reference evidence="2 3" key="1">
    <citation type="submission" date="2019-03" db="EMBL/GenBank/DDBJ databases">
        <title>Deep-cultivation of Planctomycetes and their phenomic and genomic characterization uncovers novel biology.</title>
        <authorList>
            <person name="Wiegand S."/>
            <person name="Jogler M."/>
            <person name="Boedeker C."/>
            <person name="Pinto D."/>
            <person name="Vollmers J."/>
            <person name="Rivas-Marin E."/>
            <person name="Kohn T."/>
            <person name="Peeters S.H."/>
            <person name="Heuer A."/>
            <person name="Rast P."/>
            <person name="Oberbeckmann S."/>
            <person name="Bunk B."/>
            <person name="Jeske O."/>
            <person name="Meyerdierks A."/>
            <person name="Storesund J.E."/>
            <person name="Kallscheuer N."/>
            <person name="Luecker S."/>
            <person name="Lage O.M."/>
            <person name="Pohl T."/>
            <person name="Merkel B.J."/>
            <person name="Hornburger P."/>
            <person name="Mueller R.-W."/>
            <person name="Bruemmer F."/>
            <person name="Labrenz M."/>
            <person name="Spormann A.M."/>
            <person name="Op den Camp H."/>
            <person name="Overmann J."/>
            <person name="Amann R."/>
            <person name="Jetten M.S.M."/>
            <person name="Mascher T."/>
            <person name="Medema M.H."/>
            <person name="Devos D.P."/>
            <person name="Kaster A.-K."/>
            <person name="Ovreas L."/>
            <person name="Rohde M."/>
            <person name="Galperin M.Y."/>
            <person name="Jogler C."/>
        </authorList>
    </citation>
    <scope>NUCLEOTIDE SEQUENCE [LARGE SCALE GENOMIC DNA]</scope>
    <source>
        <strain evidence="2 3">Enr17</strain>
    </source>
</reference>
<dbReference type="KEGG" id="gfm:Enr17x_10400"/>
<proteinExistence type="predicted"/>
<keyword evidence="1" id="KW-1133">Transmembrane helix</keyword>
<protein>
    <submittedName>
        <fullName evidence="2">Uncharacterized protein</fullName>
    </submittedName>
</protein>
<sequence length="134" mass="15329">MNFCQLLPAWIIVCAVCGAVVGNWCGDVEQGIYWGTIIGWTPVGLLYAIVIWHNQFVGDQPKCRCGSKDKYGLEFMRKDVGSPVQDEFECRSCGRRYRFRKNTFYEIASDGNEIPYAKQRGLLPWKYLDDQGSD</sequence>
<dbReference type="EMBL" id="CP037452">
    <property type="protein sequence ID" value="QDV49025.1"/>
    <property type="molecule type" value="Genomic_DNA"/>
</dbReference>
<evidence type="ECO:0000313" key="2">
    <source>
        <dbReference type="EMBL" id="QDV49025.1"/>
    </source>
</evidence>
<organism evidence="2 3">
    <name type="scientific">Gimesia fumaroli</name>
    <dbReference type="NCBI Taxonomy" id="2527976"/>
    <lineage>
        <taxon>Bacteria</taxon>
        <taxon>Pseudomonadati</taxon>
        <taxon>Planctomycetota</taxon>
        <taxon>Planctomycetia</taxon>
        <taxon>Planctomycetales</taxon>
        <taxon>Planctomycetaceae</taxon>
        <taxon>Gimesia</taxon>
    </lineage>
</organism>